<accession>A0A1J5QGG8</accession>
<sequence length="105" mass="11591">MEEVTVSALAEALEHGRPRLIDVRQADEYRSGHVPGAEFITMSTIPLRLADLPRDEKLYVICESGGRSYQVCSYLEQHGYDVVTVQGGTGAWRMSGRPLAHGMEA</sequence>
<feature type="domain" description="Rhodanese" evidence="1">
    <location>
        <begin position="14"/>
        <end position="101"/>
    </location>
</feature>
<dbReference type="SUPFAM" id="SSF52821">
    <property type="entry name" value="Rhodanese/Cell cycle control phosphatase"/>
    <property type="match status" value="1"/>
</dbReference>
<dbReference type="CDD" id="cd00158">
    <property type="entry name" value="RHOD"/>
    <property type="match status" value="1"/>
</dbReference>
<comment type="caution">
    <text evidence="2">The sequence shown here is derived from an EMBL/GenBank/DDBJ whole genome shotgun (WGS) entry which is preliminary data.</text>
</comment>
<dbReference type="EC" id="2.8.1.1" evidence="2"/>
<dbReference type="InterPro" id="IPR036873">
    <property type="entry name" value="Rhodanese-like_dom_sf"/>
</dbReference>
<gene>
    <name evidence="2" type="primary">glpE_22</name>
    <name evidence="2" type="ORF">GALL_392180</name>
</gene>
<evidence type="ECO:0000259" key="1">
    <source>
        <dbReference type="PROSITE" id="PS50206"/>
    </source>
</evidence>
<organism evidence="2">
    <name type="scientific">mine drainage metagenome</name>
    <dbReference type="NCBI Taxonomy" id="410659"/>
    <lineage>
        <taxon>unclassified sequences</taxon>
        <taxon>metagenomes</taxon>
        <taxon>ecological metagenomes</taxon>
    </lineage>
</organism>
<dbReference type="PROSITE" id="PS00380">
    <property type="entry name" value="RHODANESE_1"/>
    <property type="match status" value="1"/>
</dbReference>
<dbReference type="EMBL" id="MLJW01001282">
    <property type="protein sequence ID" value="OIQ79063.1"/>
    <property type="molecule type" value="Genomic_DNA"/>
</dbReference>
<dbReference type="InterPro" id="IPR001307">
    <property type="entry name" value="Thiosulphate_STrfase_CS"/>
</dbReference>
<protein>
    <submittedName>
        <fullName evidence="2">Thiosulfate sulfurtransferase GlpE</fullName>
        <ecNumber evidence="2">2.8.1.1</ecNumber>
    </submittedName>
</protein>
<name>A0A1J5QGG8_9ZZZZ</name>
<dbReference type="SMART" id="SM00450">
    <property type="entry name" value="RHOD"/>
    <property type="match status" value="1"/>
</dbReference>
<dbReference type="InterPro" id="IPR001763">
    <property type="entry name" value="Rhodanese-like_dom"/>
</dbReference>
<dbReference type="AlphaFoldDB" id="A0A1J5QGG8"/>
<proteinExistence type="predicted"/>
<dbReference type="GO" id="GO:0004792">
    <property type="term" value="F:thiosulfate-cyanide sulfurtransferase activity"/>
    <property type="evidence" value="ECO:0007669"/>
    <property type="project" value="UniProtKB-EC"/>
</dbReference>
<dbReference type="PANTHER" id="PTHR43031">
    <property type="entry name" value="FAD-DEPENDENT OXIDOREDUCTASE"/>
    <property type="match status" value="1"/>
</dbReference>
<dbReference type="PROSITE" id="PS50206">
    <property type="entry name" value="RHODANESE_3"/>
    <property type="match status" value="1"/>
</dbReference>
<dbReference type="Pfam" id="PF00581">
    <property type="entry name" value="Rhodanese"/>
    <property type="match status" value="1"/>
</dbReference>
<keyword evidence="2" id="KW-0808">Transferase</keyword>
<dbReference type="PANTHER" id="PTHR43031:SF17">
    <property type="entry name" value="SULFURTRANSFERASE YTWF-RELATED"/>
    <property type="match status" value="1"/>
</dbReference>
<evidence type="ECO:0000313" key="2">
    <source>
        <dbReference type="EMBL" id="OIQ79063.1"/>
    </source>
</evidence>
<dbReference type="InterPro" id="IPR050229">
    <property type="entry name" value="GlpE_sulfurtransferase"/>
</dbReference>
<dbReference type="Gene3D" id="3.40.250.10">
    <property type="entry name" value="Rhodanese-like domain"/>
    <property type="match status" value="1"/>
</dbReference>
<reference evidence="2" key="1">
    <citation type="submission" date="2016-10" db="EMBL/GenBank/DDBJ databases">
        <title>Sequence of Gallionella enrichment culture.</title>
        <authorList>
            <person name="Poehlein A."/>
            <person name="Muehling M."/>
            <person name="Daniel R."/>
        </authorList>
    </citation>
    <scope>NUCLEOTIDE SEQUENCE</scope>
</reference>